<dbReference type="Proteomes" id="UP000315349">
    <property type="component" value="Chromosome"/>
</dbReference>
<sequence length="92" mass="10666">MSIPTRIAIIEQMHQSLQRLRGRRVAVDQFTEEARLSEELSLDSLDLLEIRFDIEEKWKVELEDKEAAALVTVKDVIDLIQSKMSTNLDEKP</sequence>
<organism evidence="4 5">
    <name type="scientific">Planctopirus ephydatiae</name>
    <dbReference type="NCBI Taxonomy" id="2528019"/>
    <lineage>
        <taxon>Bacteria</taxon>
        <taxon>Pseudomonadati</taxon>
        <taxon>Planctomycetota</taxon>
        <taxon>Planctomycetia</taxon>
        <taxon>Planctomycetales</taxon>
        <taxon>Planctomycetaceae</taxon>
        <taxon>Planctopirus</taxon>
    </lineage>
</organism>
<proteinExistence type="predicted"/>
<protein>
    <submittedName>
        <fullName evidence="4">Acyl carrier protein</fullName>
    </submittedName>
</protein>
<dbReference type="InterPro" id="IPR036736">
    <property type="entry name" value="ACP-like_sf"/>
</dbReference>
<dbReference type="SUPFAM" id="SSF47336">
    <property type="entry name" value="ACP-like"/>
    <property type="match status" value="1"/>
</dbReference>
<evidence type="ECO:0000313" key="5">
    <source>
        <dbReference type="Proteomes" id="UP000315349"/>
    </source>
</evidence>
<dbReference type="PROSITE" id="PS50075">
    <property type="entry name" value="CARRIER"/>
    <property type="match status" value="1"/>
</dbReference>
<keyword evidence="1" id="KW-0596">Phosphopantetheine</keyword>
<gene>
    <name evidence="4" type="primary">acpP_3</name>
    <name evidence="4" type="ORF">Spb1_38060</name>
</gene>
<evidence type="ECO:0000256" key="1">
    <source>
        <dbReference type="ARBA" id="ARBA00022450"/>
    </source>
</evidence>
<dbReference type="GO" id="GO:0000035">
    <property type="term" value="F:acyl binding"/>
    <property type="evidence" value="ECO:0007669"/>
    <property type="project" value="TreeGrafter"/>
</dbReference>
<dbReference type="PANTHER" id="PTHR20863:SF76">
    <property type="entry name" value="CARRIER DOMAIN-CONTAINING PROTEIN"/>
    <property type="match status" value="1"/>
</dbReference>
<dbReference type="GO" id="GO:0000036">
    <property type="term" value="F:acyl carrier activity"/>
    <property type="evidence" value="ECO:0007669"/>
    <property type="project" value="TreeGrafter"/>
</dbReference>
<name>A0A518GTE6_9PLAN</name>
<dbReference type="KEGG" id="peh:Spb1_38060"/>
<dbReference type="InterPro" id="IPR009081">
    <property type="entry name" value="PP-bd_ACP"/>
</dbReference>
<dbReference type="Gene3D" id="1.10.1200.10">
    <property type="entry name" value="ACP-like"/>
    <property type="match status" value="1"/>
</dbReference>
<dbReference type="AlphaFoldDB" id="A0A518GTE6"/>
<evidence type="ECO:0000256" key="2">
    <source>
        <dbReference type="ARBA" id="ARBA00022553"/>
    </source>
</evidence>
<dbReference type="InterPro" id="IPR003231">
    <property type="entry name" value="ACP"/>
</dbReference>
<reference evidence="4 5" key="1">
    <citation type="submission" date="2019-02" db="EMBL/GenBank/DDBJ databases">
        <title>Deep-cultivation of Planctomycetes and their phenomic and genomic characterization uncovers novel biology.</title>
        <authorList>
            <person name="Wiegand S."/>
            <person name="Jogler M."/>
            <person name="Boedeker C."/>
            <person name="Pinto D."/>
            <person name="Vollmers J."/>
            <person name="Rivas-Marin E."/>
            <person name="Kohn T."/>
            <person name="Peeters S.H."/>
            <person name="Heuer A."/>
            <person name="Rast P."/>
            <person name="Oberbeckmann S."/>
            <person name="Bunk B."/>
            <person name="Jeske O."/>
            <person name="Meyerdierks A."/>
            <person name="Storesund J.E."/>
            <person name="Kallscheuer N."/>
            <person name="Luecker S."/>
            <person name="Lage O.M."/>
            <person name="Pohl T."/>
            <person name="Merkel B.J."/>
            <person name="Hornburger P."/>
            <person name="Mueller R.-W."/>
            <person name="Bruemmer F."/>
            <person name="Labrenz M."/>
            <person name="Spormann A.M."/>
            <person name="Op den Camp H."/>
            <person name="Overmann J."/>
            <person name="Amann R."/>
            <person name="Jetten M.S.M."/>
            <person name="Mascher T."/>
            <person name="Medema M.H."/>
            <person name="Devos D.P."/>
            <person name="Kaster A.-K."/>
            <person name="Ovreas L."/>
            <person name="Rohde M."/>
            <person name="Galperin M.Y."/>
            <person name="Jogler C."/>
        </authorList>
    </citation>
    <scope>NUCLEOTIDE SEQUENCE [LARGE SCALE GENOMIC DNA]</scope>
    <source>
        <strain evidence="4 5">Spb1</strain>
    </source>
</reference>
<keyword evidence="5" id="KW-1185">Reference proteome</keyword>
<evidence type="ECO:0000259" key="3">
    <source>
        <dbReference type="PROSITE" id="PS50075"/>
    </source>
</evidence>
<feature type="domain" description="Carrier" evidence="3">
    <location>
        <begin position="1"/>
        <end position="84"/>
    </location>
</feature>
<keyword evidence="2" id="KW-0597">Phosphoprotein</keyword>
<dbReference type="EMBL" id="CP036299">
    <property type="protein sequence ID" value="QDV31860.1"/>
    <property type="molecule type" value="Genomic_DNA"/>
</dbReference>
<accession>A0A518GTE6</accession>
<dbReference type="PANTHER" id="PTHR20863">
    <property type="entry name" value="ACYL CARRIER PROTEIN"/>
    <property type="match status" value="1"/>
</dbReference>
<evidence type="ECO:0000313" key="4">
    <source>
        <dbReference type="EMBL" id="QDV31860.1"/>
    </source>
</evidence>
<dbReference type="Pfam" id="PF00550">
    <property type="entry name" value="PP-binding"/>
    <property type="match status" value="1"/>
</dbReference>